<feature type="region of interest" description="Disordered" evidence="1">
    <location>
        <begin position="402"/>
        <end position="448"/>
    </location>
</feature>
<organism evidence="2 3">
    <name type="scientific">Tetrabaena socialis</name>
    <dbReference type="NCBI Taxonomy" id="47790"/>
    <lineage>
        <taxon>Eukaryota</taxon>
        <taxon>Viridiplantae</taxon>
        <taxon>Chlorophyta</taxon>
        <taxon>core chlorophytes</taxon>
        <taxon>Chlorophyceae</taxon>
        <taxon>CS clade</taxon>
        <taxon>Chlamydomonadales</taxon>
        <taxon>Tetrabaenaceae</taxon>
        <taxon>Tetrabaena</taxon>
    </lineage>
</organism>
<evidence type="ECO:0000313" key="2">
    <source>
        <dbReference type="EMBL" id="PNH12786.1"/>
    </source>
</evidence>
<name>A0A2J8AJT6_9CHLO</name>
<feature type="region of interest" description="Disordered" evidence="1">
    <location>
        <begin position="30"/>
        <end position="51"/>
    </location>
</feature>
<keyword evidence="3" id="KW-1185">Reference proteome</keyword>
<evidence type="ECO:0000256" key="1">
    <source>
        <dbReference type="SAM" id="MobiDB-lite"/>
    </source>
</evidence>
<protein>
    <submittedName>
        <fullName evidence="2">Uncharacterized protein</fullName>
    </submittedName>
</protein>
<evidence type="ECO:0000313" key="3">
    <source>
        <dbReference type="Proteomes" id="UP000236333"/>
    </source>
</evidence>
<comment type="caution">
    <text evidence="2">The sequence shown here is derived from an EMBL/GenBank/DDBJ whole genome shotgun (WGS) entry which is preliminary data.</text>
</comment>
<dbReference type="EMBL" id="PGGS01000004">
    <property type="protein sequence ID" value="PNH12786.1"/>
    <property type="molecule type" value="Genomic_DNA"/>
</dbReference>
<dbReference type="AlphaFoldDB" id="A0A2J8AJT6"/>
<feature type="region of interest" description="Disordered" evidence="1">
    <location>
        <begin position="644"/>
        <end position="675"/>
    </location>
</feature>
<accession>A0A2J8AJT6</accession>
<dbReference type="SUPFAM" id="SSF52402">
    <property type="entry name" value="Adenine nucleotide alpha hydrolases-like"/>
    <property type="match status" value="1"/>
</dbReference>
<sequence>MLGPMQLSQLSAKEREIERMDWRQLLPPSALSSPAVSRRTPVPSSCAGLQRPAIKRGQSSANLDAVLLKLTQEPPAALLGNSDSADLTSAIAKLNSSSILHTEKRAIERLLAQRYEDALAAAALAGEGGTEVLGGGSEVLRQVLVVFKQNNLATELDRSGAAQGPAEWRVRTHAARRRALLVVRAMCRLKREVKRLGNPIPDLGWLVPVAAQERWGQLKALAAKYRALEGALQDGERSQAVMRYSAEGHVFLPANDQPPYSPGSGYAMLQLLWPGHATFVNDAGELERLPHSLMQELRSRNTEWFISRSTLDLAMLTEDGALDLRTLAYVASMWTDNRFSLAVEAASTYVKHRELIAKYGSVLLCRKPKVRYTFRFSVLDQVLTGPTALRPKLFPAHDLKAQTATPAPAPGGPHRPTNPLGDEPRGPPGGAASAAPGGGPTPAPSLFHTGLTEHQLAHAASHGIDTIMLRLHLSMTDLTMHHAIKLVALRAHRAPLIVRGPQDGAQLVEVLRRSDEDLRNATQRLAAKLPSFTRHHKPPQNILVLVQDNGVSLTAVNCAAGLIRRERGDRIHMVTMVPTEAQRAEGSALLERFMRTFRMQSEVVAHVLDQAGRGLLECVSDLVTTHRCGMVVVGSASITAAAVPTPRGGGGSGPPSAAIKAGGPGGKGPAQPGPGIIGGPPRAGGAAAGNGALGVSVLQADDAAAESYVSSVALSILRTSSVPVLIVTANTRNYLKASAPGMGRIGASASQPIRQQKHGAEMATPAAASRAPARPAVGGVGASGARLACMVCVERHGRPMMHHLTRFLLEPSLRQDTVTLAQVLPQGLAPGNQGYDPQCIQAVALKTLMANYESIASASDFHSPTKVLVQGEWQNALCTAARDYGAQLLCLQLPPSTSRALSPGLLQLVRACPCPLLVYPERVIVPGSGLLVDFDDEA</sequence>
<gene>
    <name evidence="2" type="ORF">TSOC_000270</name>
</gene>
<dbReference type="OrthoDB" id="532060at2759"/>
<proteinExistence type="predicted"/>
<dbReference type="Proteomes" id="UP000236333">
    <property type="component" value="Unassembled WGS sequence"/>
</dbReference>
<reference evidence="2 3" key="1">
    <citation type="journal article" date="2017" name="Mol. Biol. Evol.">
        <title>The 4-celled Tetrabaena socialis nuclear genome reveals the essential components for genetic control of cell number at the origin of multicellularity in the volvocine lineage.</title>
        <authorList>
            <person name="Featherston J."/>
            <person name="Arakaki Y."/>
            <person name="Hanschen E.R."/>
            <person name="Ferris P.J."/>
            <person name="Michod R.E."/>
            <person name="Olson B.J.S.C."/>
            <person name="Nozaki H."/>
            <person name="Durand P.M."/>
        </authorList>
    </citation>
    <scope>NUCLEOTIDE SEQUENCE [LARGE SCALE GENOMIC DNA]</scope>
    <source>
        <strain evidence="2 3">NIES-571</strain>
    </source>
</reference>